<organism evidence="1 2">
    <name type="scientific">Hymenobacter yonginensis</name>
    <dbReference type="NCBI Taxonomy" id="748197"/>
    <lineage>
        <taxon>Bacteria</taxon>
        <taxon>Pseudomonadati</taxon>
        <taxon>Bacteroidota</taxon>
        <taxon>Cytophagia</taxon>
        <taxon>Cytophagales</taxon>
        <taxon>Hymenobacteraceae</taxon>
        <taxon>Hymenobacter</taxon>
    </lineage>
</organism>
<keyword evidence="1" id="KW-0614">Plasmid</keyword>
<dbReference type="Proteomes" id="UP001211872">
    <property type="component" value="Plasmid unnamed2"/>
</dbReference>
<protein>
    <submittedName>
        <fullName evidence="1">Uncharacterized protein</fullName>
    </submittedName>
</protein>
<dbReference type="SUPFAM" id="SSF46785">
    <property type="entry name" value="Winged helix' DNA-binding domain"/>
    <property type="match status" value="1"/>
</dbReference>
<reference evidence="1 2" key="1">
    <citation type="journal article" date="2011" name="Int. J. Syst. Evol. Microbiol.">
        <title>Hymenobacter yonginensis sp. nov., isolated from a mesotrophic artificial lake.</title>
        <authorList>
            <person name="Joung Y."/>
            <person name="Cho S.H."/>
            <person name="Kim H."/>
            <person name="Kim S.B."/>
            <person name="Joh K."/>
        </authorList>
    </citation>
    <scope>NUCLEOTIDE SEQUENCE [LARGE SCALE GENOMIC DNA]</scope>
    <source>
        <strain evidence="2">KCTC 22745</strain>
        <plasmid evidence="1">unnamed2</plasmid>
    </source>
</reference>
<evidence type="ECO:0000313" key="1">
    <source>
        <dbReference type="EMBL" id="WBO86727.1"/>
    </source>
</evidence>
<dbReference type="InterPro" id="IPR036390">
    <property type="entry name" value="WH_DNA-bd_sf"/>
</dbReference>
<geneLocation type="plasmid" evidence="1 2">
    <name>unnamed2</name>
</geneLocation>
<proteinExistence type="predicted"/>
<accession>A0ABY7PUW5</accession>
<keyword evidence="2" id="KW-1185">Reference proteome</keyword>
<evidence type="ECO:0000313" key="2">
    <source>
        <dbReference type="Proteomes" id="UP001211872"/>
    </source>
</evidence>
<dbReference type="EMBL" id="CP115397">
    <property type="protein sequence ID" value="WBO86727.1"/>
    <property type="molecule type" value="Genomic_DNA"/>
</dbReference>
<name>A0ABY7PUW5_9BACT</name>
<sequence length="75" mass="8592">MLTYIQEHDGKWYWYQLDRAVSTTEGLNGRSLRRELDALHAAGLMESQEVAGRLRYFITDNGRQFVATGGNSQQL</sequence>
<gene>
    <name evidence="1" type="ORF">O9Z63_20820</name>
</gene>
<dbReference type="RefSeq" id="WP_270129392.1">
    <property type="nucleotide sequence ID" value="NZ_CP115397.1"/>
</dbReference>